<evidence type="ECO:0000313" key="3">
    <source>
        <dbReference type="Proteomes" id="UP000217895"/>
    </source>
</evidence>
<sequence length="141" mass="14921">MIAGTGISAATLGSGALRNTLIAWAKSDTLSLACIKVAKSVNFPAEMVLLYGLYTTALLTLVYIPTFIAFQSKGREICGSTYPKPSFNSDASDSWVNWYSNQKKVEELLKLQLGATDSLKTGISILAPLAGSAISLLLGSK</sequence>
<keyword evidence="2" id="KW-0614">Plasmid</keyword>
<evidence type="ECO:0000256" key="1">
    <source>
        <dbReference type="SAM" id="Phobius"/>
    </source>
</evidence>
<geneLocation type="plasmid" evidence="2">
    <name>plasmid2</name>
</geneLocation>
<feature type="transmembrane region" description="Helical" evidence="1">
    <location>
        <begin position="48"/>
        <end position="70"/>
    </location>
</feature>
<evidence type="ECO:0000313" key="2">
    <source>
        <dbReference type="EMBL" id="BAY59599.1"/>
    </source>
</evidence>
<gene>
    <name evidence="2" type="ORF">NIES2135_64760</name>
</gene>
<protein>
    <submittedName>
        <fullName evidence="2">Uncharacterized protein</fullName>
    </submittedName>
</protein>
<organism evidence="2 3">
    <name type="scientific">Leptolyngbya boryana NIES-2135</name>
    <dbReference type="NCBI Taxonomy" id="1973484"/>
    <lineage>
        <taxon>Bacteria</taxon>
        <taxon>Bacillati</taxon>
        <taxon>Cyanobacteriota</taxon>
        <taxon>Cyanophyceae</taxon>
        <taxon>Leptolyngbyales</taxon>
        <taxon>Leptolyngbyaceae</taxon>
        <taxon>Leptolyngbya group</taxon>
        <taxon>Leptolyngbya</taxon>
    </lineage>
</organism>
<keyword evidence="3" id="KW-1185">Reference proteome</keyword>
<proteinExistence type="predicted"/>
<dbReference type="EMBL" id="AP018205">
    <property type="protein sequence ID" value="BAY59599.1"/>
    <property type="molecule type" value="Genomic_DNA"/>
</dbReference>
<reference evidence="2 3" key="1">
    <citation type="submission" date="2017-06" db="EMBL/GenBank/DDBJ databases">
        <title>Genome sequencing of cyanobaciteial culture collection at National Institute for Environmental Studies (NIES).</title>
        <authorList>
            <person name="Hirose Y."/>
            <person name="Shimura Y."/>
            <person name="Fujisawa T."/>
            <person name="Nakamura Y."/>
            <person name="Kawachi M."/>
        </authorList>
    </citation>
    <scope>NUCLEOTIDE SEQUENCE [LARGE SCALE GENOMIC DNA]</scope>
    <source>
        <strain evidence="2 3">NIES-2135</strain>
        <plasmid evidence="3">Plasmid Plasmid2 dna</plasmid>
    </source>
</reference>
<name>A0A1Z4JS87_LEPBY</name>
<accession>A0A1Z4JS87</accession>
<keyword evidence="1" id="KW-1133">Transmembrane helix</keyword>
<dbReference type="Proteomes" id="UP000217895">
    <property type="component" value="Plasmid Plasmid2 dna"/>
</dbReference>
<keyword evidence="1" id="KW-0812">Transmembrane</keyword>
<dbReference type="AlphaFoldDB" id="A0A1Z4JS87"/>
<keyword evidence="1" id="KW-0472">Membrane</keyword>